<dbReference type="RefSeq" id="WP_084016548.1">
    <property type="nucleotide sequence ID" value="NZ_FWXS01000002.1"/>
</dbReference>
<accession>A0A1W1ZD27</accession>
<feature type="transmembrane region" description="Helical" evidence="1">
    <location>
        <begin position="211"/>
        <end position="232"/>
    </location>
</feature>
<feature type="transmembrane region" description="Helical" evidence="1">
    <location>
        <begin position="100"/>
        <end position="117"/>
    </location>
</feature>
<reference evidence="2 3" key="1">
    <citation type="submission" date="2017-04" db="EMBL/GenBank/DDBJ databases">
        <authorList>
            <person name="Afonso C.L."/>
            <person name="Miller P.J."/>
            <person name="Scott M.A."/>
            <person name="Spackman E."/>
            <person name="Goraichik I."/>
            <person name="Dimitrov K.M."/>
            <person name="Suarez D.L."/>
            <person name="Swayne D.E."/>
        </authorList>
    </citation>
    <scope>NUCLEOTIDE SEQUENCE [LARGE SCALE GENOMIC DNA]</scope>
    <source>
        <strain evidence="2 3">CGMCC 1.12708</strain>
    </source>
</reference>
<keyword evidence="1" id="KW-1133">Transmembrane helix</keyword>
<organism evidence="2 3">
    <name type="scientific">Moheibacter sediminis</name>
    <dbReference type="NCBI Taxonomy" id="1434700"/>
    <lineage>
        <taxon>Bacteria</taxon>
        <taxon>Pseudomonadati</taxon>
        <taxon>Bacteroidota</taxon>
        <taxon>Flavobacteriia</taxon>
        <taxon>Flavobacteriales</taxon>
        <taxon>Weeksellaceae</taxon>
        <taxon>Moheibacter</taxon>
    </lineage>
</organism>
<sequence length="259" mass="30380">MLLAKKSDSLFEASLKTIGALFLAIFLGLLLDSKFVIPYFPQGQIVANIVVAIIFLLVFIKSTQKIREFLIYAILIAIAGECFFSLLLEMYTYRLQNVPMYVFFGHALLYVSVLYFCKANVVKVFRNKLELFFIVIIIAYAALFLIFKSDIFGFILTAFTLLILMKRPRERFFYLTMYLCVVFLEIVGTWYDCWYWPKYALNLEDTFLKSANPPSGISFFYFGLDLGSLYFYKLRHKIAWKRMKNIRTIRITSRQIICF</sequence>
<feature type="transmembrane region" description="Helical" evidence="1">
    <location>
        <begin position="43"/>
        <end position="60"/>
    </location>
</feature>
<dbReference type="Proteomes" id="UP000192393">
    <property type="component" value="Unassembled WGS sequence"/>
</dbReference>
<feature type="transmembrane region" description="Helical" evidence="1">
    <location>
        <begin position="69"/>
        <end position="88"/>
    </location>
</feature>
<dbReference type="OrthoDB" id="977790at2"/>
<gene>
    <name evidence="2" type="ORF">SAMN06296427_102403</name>
</gene>
<evidence type="ECO:0000313" key="2">
    <source>
        <dbReference type="EMBL" id="SMC46339.1"/>
    </source>
</evidence>
<feature type="transmembrane region" description="Helical" evidence="1">
    <location>
        <begin position="151"/>
        <end position="165"/>
    </location>
</feature>
<keyword evidence="3" id="KW-1185">Reference proteome</keyword>
<keyword evidence="1" id="KW-0472">Membrane</keyword>
<feature type="transmembrane region" description="Helical" evidence="1">
    <location>
        <begin position="172"/>
        <end position="191"/>
    </location>
</feature>
<dbReference type="STRING" id="1434700.SAMN06296427_102403"/>
<name>A0A1W1ZD27_9FLAO</name>
<dbReference type="AlphaFoldDB" id="A0A1W1ZD27"/>
<evidence type="ECO:0000313" key="3">
    <source>
        <dbReference type="Proteomes" id="UP000192393"/>
    </source>
</evidence>
<keyword evidence="1" id="KW-0812">Transmembrane</keyword>
<feature type="transmembrane region" description="Helical" evidence="1">
    <location>
        <begin position="129"/>
        <end position="145"/>
    </location>
</feature>
<evidence type="ECO:0000256" key="1">
    <source>
        <dbReference type="SAM" id="Phobius"/>
    </source>
</evidence>
<proteinExistence type="predicted"/>
<dbReference type="EMBL" id="FWXS01000002">
    <property type="protein sequence ID" value="SMC46339.1"/>
    <property type="molecule type" value="Genomic_DNA"/>
</dbReference>
<feature type="transmembrane region" description="Helical" evidence="1">
    <location>
        <begin position="12"/>
        <end position="31"/>
    </location>
</feature>
<protein>
    <submittedName>
        <fullName evidence="2">Uncharacterized protein</fullName>
    </submittedName>
</protein>